<evidence type="ECO:0000256" key="1">
    <source>
        <dbReference type="ARBA" id="ARBA00023125"/>
    </source>
</evidence>
<gene>
    <name evidence="4" type="ORF">SAMN04488597_103152</name>
</gene>
<organism evidence="4 5">
    <name type="scientific">Halanaerobium congolense</name>
    <dbReference type="NCBI Taxonomy" id="54121"/>
    <lineage>
        <taxon>Bacteria</taxon>
        <taxon>Bacillati</taxon>
        <taxon>Bacillota</taxon>
        <taxon>Clostridia</taxon>
        <taxon>Halanaerobiales</taxon>
        <taxon>Halanaerobiaceae</taxon>
        <taxon>Halanaerobium</taxon>
    </lineage>
</organism>
<sequence length="181" mass="21045">MKNIKRESSGAFKSKKMITQALISLMEEKDYSKITVAEITKRADLVRRTFYSHFKNKEEVLVCYINQIIEEHIQSYLQLDDHSELTIAEIYFKLWAKHLDFVLLLKNNDLLILLKGFEKYIEELDKAFSAFKCLGLSESAAEYAPKFYAGALWSTLDKWIEKGMEESPAELGKLFSELIGW</sequence>
<evidence type="ECO:0000256" key="2">
    <source>
        <dbReference type="PROSITE-ProRule" id="PRU00335"/>
    </source>
</evidence>
<dbReference type="SUPFAM" id="SSF46689">
    <property type="entry name" value="Homeodomain-like"/>
    <property type="match status" value="1"/>
</dbReference>
<dbReference type="Pfam" id="PF14278">
    <property type="entry name" value="TetR_C_8"/>
    <property type="match status" value="1"/>
</dbReference>
<accession>A0A1G6JWK1</accession>
<dbReference type="PANTHER" id="PTHR43479:SF11">
    <property type="entry name" value="ACREF_ENVCD OPERON REPRESSOR-RELATED"/>
    <property type="match status" value="1"/>
</dbReference>
<evidence type="ECO:0000259" key="3">
    <source>
        <dbReference type="PROSITE" id="PS50977"/>
    </source>
</evidence>
<evidence type="ECO:0000313" key="5">
    <source>
        <dbReference type="Proteomes" id="UP000324896"/>
    </source>
</evidence>
<dbReference type="PRINTS" id="PR00455">
    <property type="entry name" value="HTHTETR"/>
</dbReference>
<protein>
    <submittedName>
        <fullName evidence="4">Regulatory protein, tetR family</fullName>
    </submittedName>
</protein>
<feature type="DNA-binding region" description="H-T-H motif" evidence="2">
    <location>
        <begin position="35"/>
        <end position="54"/>
    </location>
</feature>
<dbReference type="PROSITE" id="PS50977">
    <property type="entry name" value="HTH_TETR_2"/>
    <property type="match status" value="1"/>
</dbReference>
<dbReference type="InterPro" id="IPR001647">
    <property type="entry name" value="HTH_TetR"/>
</dbReference>
<dbReference type="Proteomes" id="UP000324896">
    <property type="component" value="Unassembled WGS sequence"/>
</dbReference>
<dbReference type="Gene3D" id="1.10.357.10">
    <property type="entry name" value="Tetracycline Repressor, domain 2"/>
    <property type="match status" value="1"/>
</dbReference>
<dbReference type="RefSeq" id="WP_089722762.1">
    <property type="nucleotide sequence ID" value="NZ_FMYT01000003.1"/>
</dbReference>
<reference evidence="4 5" key="1">
    <citation type="submission" date="2016-10" db="EMBL/GenBank/DDBJ databases">
        <authorList>
            <person name="Varghese N."/>
            <person name="Submissions S."/>
        </authorList>
    </citation>
    <scope>NUCLEOTIDE SEQUENCE [LARGE SCALE GENOMIC DNA]</scope>
    <source>
        <strain evidence="4 5">WG10</strain>
    </source>
</reference>
<dbReference type="AlphaFoldDB" id="A0A1G6JWK1"/>
<name>A0A1G6JWK1_9FIRM</name>
<proteinExistence type="predicted"/>
<keyword evidence="1 2" id="KW-0238">DNA-binding</keyword>
<feature type="domain" description="HTH tetR-type" evidence="3">
    <location>
        <begin position="12"/>
        <end position="72"/>
    </location>
</feature>
<dbReference type="Pfam" id="PF00440">
    <property type="entry name" value="TetR_N"/>
    <property type="match status" value="1"/>
</dbReference>
<dbReference type="InterPro" id="IPR050624">
    <property type="entry name" value="HTH-type_Tx_Regulator"/>
</dbReference>
<dbReference type="GO" id="GO:0003677">
    <property type="term" value="F:DNA binding"/>
    <property type="evidence" value="ECO:0007669"/>
    <property type="project" value="UniProtKB-UniRule"/>
</dbReference>
<dbReference type="InterPro" id="IPR039532">
    <property type="entry name" value="TetR_C_Firmicutes"/>
</dbReference>
<evidence type="ECO:0000313" key="4">
    <source>
        <dbReference type="EMBL" id="SDC23038.1"/>
    </source>
</evidence>
<dbReference type="InterPro" id="IPR009057">
    <property type="entry name" value="Homeodomain-like_sf"/>
</dbReference>
<dbReference type="PANTHER" id="PTHR43479">
    <property type="entry name" value="ACREF/ENVCD OPERON REPRESSOR-RELATED"/>
    <property type="match status" value="1"/>
</dbReference>
<dbReference type="EMBL" id="FMYT01000003">
    <property type="protein sequence ID" value="SDC23038.1"/>
    <property type="molecule type" value="Genomic_DNA"/>
</dbReference>